<gene>
    <name evidence="1" type="ORF">ACFQO9_19940</name>
</gene>
<evidence type="ECO:0000313" key="1">
    <source>
        <dbReference type="EMBL" id="MFC7348996.1"/>
    </source>
</evidence>
<proteinExistence type="predicted"/>
<dbReference type="Proteomes" id="UP001596550">
    <property type="component" value="Unassembled WGS sequence"/>
</dbReference>
<organism evidence="1 2">
    <name type="scientific">Chryseobacterium zhengzhouense</name>
    <dbReference type="NCBI Taxonomy" id="1636086"/>
    <lineage>
        <taxon>Bacteria</taxon>
        <taxon>Pseudomonadati</taxon>
        <taxon>Bacteroidota</taxon>
        <taxon>Flavobacteriia</taxon>
        <taxon>Flavobacteriales</taxon>
        <taxon>Weeksellaceae</taxon>
        <taxon>Chryseobacterium group</taxon>
        <taxon>Chryseobacterium</taxon>
    </lineage>
</organism>
<name>A0ABW2M7X3_9FLAO</name>
<dbReference type="RefSeq" id="WP_378183787.1">
    <property type="nucleotide sequence ID" value="NZ_JBHTCR010000021.1"/>
</dbReference>
<dbReference type="EMBL" id="JBHTCR010000021">
    <property type="protein sequence ID" value="MFC7348996.1"/>
    <property type="molecule type" value="Genomic_DNA"/>
</dbReference>
<comment type="caution">
    <text evidence="1">The sequence shown here is derived from an EMBL/GenBank/DDBJ whole genome shotgun (WGS) entry which is preliminary data.</text>
</comment>
<evidence type="ECO:0000313" key="2">
    <source>
        <dbReference type="Proteomes" id="UP001596550"/>
    </source>
</evidence>
<reference evidence="2" key="1">
    <citation type="journal article" date="2019" name="Int. J. Syst. Evol. Microbiol.">
        <title>The Global Catalogue of Microorganisms (GCM) 10K type strain sequencing project: providing services to taxonomists for standard genome sequencing and annotation.</title>
        <authorList>
            <consortium name="The Broad Institute Genomics Platform"/>
            <consortium name="The Broad Institute Genome Sequencing Center for Infectious Disease"/>
            <person name="Wu L."/>
            <person name="Ma J."/>
        </authorList>
    </citation>
    <scope>NUCLEOTIDE SEQUENCE [LARGE SCALE GENOMIC DNA]</scope>
    <source>
        <strain evidence="2">CCUG 54781</strain>
    </source>
</reference>
<keyword evidence="2" id="KW-1185">Reference proteome</keyword>
<protein>
    <recommendedName>
        <fullName evidence="3">Lipoprotein</fullName>
    </recommendedName>
</protein>
<accession>A0ABW2M7X3</accession>
<evidence type="ECO:0008006" key="3">
    <source>
        <dbReference type="Google" id="ProtNLM"/>
    </source>
</evidence>
<sequence>MKKTIFSCFIIISCANIPTLNGTYKFGECIIDLKVDSTYIYECDSHLMGKRWSYGLWKCTNDTIYFTPKVLYDTIRLKTKDTLILSENQIPELIELKDQTVYNNILHKIQSELGIHHQKVNYMFPKKKLVRKNNNLYELDENGKITSNFFTK</sequence>